<keyword evidence="7 9" id="KW-0472">Membrane</keyword>
<reference evidence="12" key="1">
    <citation type="journal article" date="2014" name="Int. J. Syst. Evol. Microbiol.">
        <title>Complete genome sequence of Corynebacterium casei LMG S-19264T (=DSM 44701T), isolated from a smear-ripened cheese.</title>
        <authorList>
            <consortium name="US DOE Joint Genome Institute (JGI-PGF)"/>
            <person name="Walter F."/>
            <person name="Albersmeier A."/>
            <person name="Kalinowski J."/>
            <person name="Ruckert C."/>
        </authorList>
    </citation>
    <scope>NUCLEOTIDE SEQUENCE</scope>
    <source>
        <strain evidence="12">CGMCC 1.15322</strain>
    </source>
</reference>
<dbReference type="Proteomes" id="UP000620596">
    <property type="component" value="Unassembled WGS sequence"/>
</dbReference>
<feature type="compositionally biased region" description="Basic residues" evidence="8">
    <location>
        <begin position="1"/>
        <end position="10"/>
    </location>
</feature>
<keyword evidence="13" id="KW-1185">Reference proteome</keyword>
<feature type="transmembrane region" description="Helical" evidence="9">
    <location>
        <begin position="95"/>
        <end position="115"/>
    </location>
</feature>
<dbReference type="RefSeq" id="WP_229676105.1">
    <property type="nucleotide sequence ID" value="NZ_BMIG01000001.1"/>
</dbReference>
<name>A0A916S5P9_9BURK</name>
<dbReference type="NCBIfam" id="NF028537">
    <property type="entry name" value="P_eth_NH2_trans"/>
    <property type="match status" value="1"/>
</dbReference>
<feature type="domain" description="Sulfatase N-terminal" evidence="10">
    <location>
        <begin position="250"/>
        <end position="544"/>
    </location>
</feature>
<feature type="transmembrane region" description="Helical" evidence="9">
    <location>
        <begin position="31"/>
        <end position="52"/>
    </location>
</feature>
<dbReference type="GO" id="GO:0005886">
    <property type="term" value="C:plasma membrane"/>
    <property type="evidence" value="ECO:0007669"/>
    <property type="project" value="UniProtKB-SubCell"/>
</dbReference>
<evidence type="ECO:0000259" key="11">
    <source>
        <dbReference type="Pfam" id="PF08019"/>
    </source>
</evidence>
<dbReference type="Pfam" id="PF00884">
    <property type="entry name" value="Sulfatase"/>
    <property type="match status" value="1"/>
</dbReference>
<evidence type="ECO:0000256" key="3">
    <source>
        <dbReference type="ARBA" id="ARBA00022519"/>
    </source>
</evidence>
<dbReference type="AlphaFoldDB" id="A0A916S5P9"/>
<evidence type="ECO:0000256" key="4">
    <source>
        <dbReference type="ARBA" id="ARBA00022679"/>
    </source>
</evidence>
<evidence type="ECO:0000256" key="9">
    <source>
        <dbReference type="SAM" id="Phobius"/>
    </source>
</evidence>
<evidence type="ECO:0000313" key="12">
    <source>
        <dbReference type="EMBL" id="GGA85491.1"/>
    </source>
</evidence>
<feature type="region of interest" description="Disordered" evidence="8">
    <location>
        <begin position="1"/>
        <end position="21"/>
    </location>
</feature>
<dbReference type="Gene3D" id="3.40.720.10">
    <property type="entry name" value="Alkaline Phosphatase, subunit A"/>
    <property type="match status" value="1"/>
</dbReference>
<keyword evidence="6 9" id="KW-1133">Transmembrane helix</keyword>
<evidence type="ECO:0000256" key="8">
    <source>
        <dbReference type="SAM" id="MobiDB-lite"/>
    </source>
</evidence>
<keyword evidence="5 9" id="KW-0812">Transmembrane</keyword>
<dbReference type="EMBL" id="BMIG01000001">
    <property type="protein sequence ID" value="GGA85491.1"/>
    <property type="molecule type" value="Genomic_DNA"/>
</dbReference>
<evidence type="ECO:0000259" key="10">
    <source>
        <dbReference type="Pfam" id="PF00884"/>
    </source>
</evidence>
<dbReference type="InterPro" id="IPR017850">
    <property type="entry name" value="Alkaline_phosphatase_core_sf"/>
</dbReference>
<dbReference type="PANTHER" id="PTHR30443">
    <property type="entry name" value="INNER MEMBRANE PROTEIN"/>
    <property type="match status" value="1"/>
</dbReference>
<dbReference type="GO" id="GO:0009244">
    <property type="term" value="P:lipopolysaccharide core region biosynthetic process"/>
    <property type="evidence" value="ECO:0007669"/>
    <property type="project" value="TreeGrafter"/>
</dbReference>
<dbReference type="InterPro" id="IPR000917">
    <property type="entry name" value="Sulfatase_N"/>
</dbReference>
<feature type="transmembrane region" description="Helical" evidence="9">
    <location>
        <begin position="136"/>
        <end position="156"/>
    </location>
</feature>
<protein>
    <submittedName>
        <fullName evidence="12">Phosphoethanolamine--lipid A transferase EptA</fullName>
    </submittedName>
</protein>
<organism evidence="12 13">
    <name type="scientific">Polaromonas eurypsychrophila</name>
    <dbReference type="NCBI Taxonomy" id="1614635"/>
    <lineage>
        <taxon>Bacteria</taxon>
        <taxon>Pseudomonadati</taxon>
        <taxon>Pseudomonadota</taxon>
        <taxon>Betaproteobacteria</taxon>
        <taxon>Burkholderiales</taxon>
        <taxon>Comamonadaceae</taxon>
        <taxon>Polaromonas</taxon>
    </lineage>
</organism>
<evidence type="ECO:0000256" key="5">
    <source>
        <dbReference type="ARBA" id="ARBA00022692"/>
    </source>
</evidence>
<evidence type="ECO:0000256" key="6">
    <source>
        <dbReference type="ARBA" id="ARBA00022989"/>
    </source>
</evidence>
<keyword evidence="3" id="KW-0997">Cell inner membrane</keyword>
<comment type="caution">
    <text evidence="12">The sequence shown here is derived from an EMBL/GenBank/DDBJ whole genome shotgun (WGS) entry which is preliminary data.</text>
</comment>
<dbReference type="InterPro" id="IPR058130">
    <property type="entry name" value="PEA_transf_C"/>
</dbReference>
<dbReference type="GO" id="GO:0016776">
    <property type="term" value="F:phosphotransferase activity, phosphate group as acceptor"/>
    <property type="evidence" value="ECO:0007669"/>
    <property type="project" value="TreeGrafter"/>
</dbReference>
<dbReference type="PANTHER" id="PTHR30443:SF0">
    <property type="entry name" value="PHOSPHOETHANOLAMINE TRANSFERASE EPTA"/>
    <property type="match status" value="1"/>
</dbReference>
<keyword evidence="4 12" id="KW-0808">Transferase</keyword>
<keyword evidence="2" id="KW-1003">Cell membrane</keyword>
<reference evidence="12" key="2">
    <citation type="submission" date="2020-09" db="EMBL/GenBank/DDBJ databases">
        <authorList>
            <person name="Sun Q."/>
            <person name="Zhou Y."/>
        </authorList>
    </citation>
    <scope>NUCLEOTIDE SEQUENCE</scope>
    <source>
        <strain evidence="12">CGMCC 1.15322</strain>
    </source>
</reference>
<dbReference type="Pfam" id="PF08019">
    <property type="entry name" value="EptA_B_N"/>
    <property type="match status" value="1"/>
</dbReference>
<feature type="domain" description="Phosphoethanolamine transferase N-terminal" evidence="11">
    <location>
        <begin position="75"/>
        <end position="222"/>
    </location>
</feature>
<dbReference type="CDD" id="cd16017">
    <property type="entry name" value="LptA"/>
    <property type="match status" value="1"/>
</dbReference>
<proteinExistence type="predicted"/>
<evidence type="ECO:0000256" key="2">
    <source>
        <dbReference type="ARBA" id="ARBA00022475"/>
    </source>
</evidence>
<comment type="subcellular location">
    <subcellularLocation>
        <location evidence="1">Cell inner membrane</location>
        <topology evidence="1">Multi-pass membrane protein</topology>
    </subcellularLocation>
</comment>
<evidence type="ECO:0000256" key="7">
    <source>
        <dbReference type="ARBA" id="ARBA00023136"/>
    </source>
</evidence>
<dbReference type="InterPro" id="IPR040423">
    <property type="entry name" value="PEA_transferase"/>
</dbReference>
<gene>
    <name evidence="12" type="ORF">GCM10011496_02600</name>
</gene>
<sequence>MKMPTFRRHPVKAEAAPTPGASRRTFTHPGWLILAVSSWLASAANLPLWLAMRDQGLFRQAGSWLFALEFALMITACLTGIASVLAWRWTLKPMLALLLLSAAFGAHFMLAYHVVIDTSMISNALQSDVREVRDLLGLKLAVSLLLLGVLPFIALWHWPVDYGRWPRRGLHNLLQAGAALLALVLLVLASFSPLASNMRNHKDLRYLVNPLNAVYALGYLASQPLRRSNTALQPMGLDARAALVPVGRPPLLVLVLGETGRSGNFGLNGYGRDTTPELARQGVSSFRQARSCGTSTAASVPCMFSGLGREGFDARKHNTEGLLDVIQHAGLAVLWLDNQSGCKGACDRVPNFSTTGLAHPQLCPSGECFDGIMLEGLDQRIAALPAERRARGVVVVLHQMGSHGPAYHLRSPVAFKRFGPECTDNDLQGCGSAALINAYDNSIAYTDHFLSSTITWLQRQQAEYAAAMVYVADHGESLGENNLYLHGMPYMIAPDVQKHVPWITWISAGFAQRTAVNTACLRERADRPVSHDNYFHSVLGLLGIQTRMYQRALDVYAPCAISRADEMAGKSLPAATTRIAGLVPGDI</sequence>
<dbReference type="SUPFAM" id="SSF53649">
    <property type="entry name" value="Alkaline phosphatase-like"/>
    <property type="match status" value="1"/>
</dbReference>
<feature type="transmembrane region" description="Helical" evidence="9">
    <location>
        <begin position="64"/>
        <end position="89"/>
    </location>
</feature>
<feature type="transmembrane region" description="Helical" evidence="9">
    <location>
        <begin position="176"/>
        <end position="195"/>
    </location>
</feature>
<evidence type="ECO:0000256" key="1">
    <source>
        <dbReference type="ARBA" id="ARBA00004429"/>
    </source>
</evidence>
<evidence type="ECO:0000313" key="13">
    <source>
        <dbReference type="Proteomes" id="UP000620596"/>
    </source>
</evidence>
<accession>A0A916S5P9</accession>
<dbReference type="InterPro" id="IPR012549">
    <property type="entry name" value="EptA-like_N"/>
</dbReference>